<evidence type="ECO:0000313" key="3">
    <source>
        <dbReference type="WBParaSite" id="PSU_v2.g3674.t1"/>
    </source>
</evidence>
<name>A0A914Z069_9BILA</name>
<reference evidence="3" key="1">
    <citation type="submission" date="2022-11" db="UniProtKB">
        <authorList>
            <consortium name="WormBaseParasite"/>
        </authorList>
    </citation>
    <scope>IDENTIFICATION</scope>
</reference>
<sequence>METQYNLQYGARLRHFQVHDHVWARKRKDTPWFEAIITTCCGSRMFDVSDASGKNYRLHTNQLLKRYLLDETHDLDAPLPASNSTSEVSPTTNQPSPPHTPQTSPRRSTRTRKAPTRINIDPKKKSYY</sequence>
<feature type="region of interest" description="Disordered" evidence="1">
    <location>
        <begin position="75"/>
        <end position="128"/>
    </location>
</feature>
<proteinExistence type="predicted"/>
<dbReference type="WBParaSite" id="PSU_v2.g3674.t1">
    <property type="protein sequence ID" value="PSU_v2.g3674.t1"/>
    <property type="gene ID" value="PSU_v2.g3674"/>
</dbReference>
<organism evidence="2 3">
    <name type="scientific">Panagrolaimus superbus</name>
    <dbReference type="NCBI Taxonomy" id="310955"/>
    <lineage>
        <taxon>Eukaryota</taxon>
        <taxon>Metazoa</taxon>
        <taxon>Ecdysozoa</taxon>
        <taxon>Nematoda</taxon>
        <taxon>Chromadorea</taxon>
        <taxon>Rhabditida</taxon>
        <taxon>Tylenchina</taxon>
        <taxon>Panagrolaimomorpha</taxon>
        <taxon>Panagrolaimoidea</taxon>
        <taxon>Panagrolaimidae</taxon>
        <taxon>Panagrolaimus</taxon>
    </lineage>
</organism>
<evidence type="ECO:0000256" key="1">
    <source>
        <dbReference type="SAM" id="MobiDB-lite"/>
    </source>
</evidence>
<protein>
    <submittedName>
        <fullName evidence="3">Uncharacterized protein</fullName>
    </submittedName>
</protein>
<dbReference type="Proteomes" id="UP000887577">
    <property type="component" value="Unplaced"/>
</dbReference>
<keyword evidence="2" id="KW-1185">Reference proteome</keyword>
<evidence type="ECO:0000313" key="2">
    <source>
        <dbReference type="Proteomes" id="UP000887577"/>
    </source>
</evidence>
<accession>A0A914Z069</accession>
<dbReference type="AlphaFoldDB" id="A0A914Z069"/>